<evidence type="ECO:0000313" key="4">
    <source>
        <dbReference type="EMBL" id="KPM45154.1"/>
    </source>
</evidence>
<sequence length="582" mass="64839">MVKLPTHSRNRGPCKACQASKRKQPIVRSGKTPMFAVSQKEHSPTAQAHDWQSSPETSGGVGETSLMRDTQPAAFVENGSSMQSQDAANVESGQVELVSISSPPNLYFDNFDASDSQTIDFSPWTSFDSGGVSPLFLPILPAPQSYNDTFSNEFFNTLPILETGDFLSSTNEFTRLSDGKSGKVVNTAGRRFSGSTRPISHTFNTTLDDVLRPARLTEPSLSHHRHYLTSLWNSFVEQLAPFMTPFGSHTDNPIPKYLVPEAEKNSELLVAVLHLVQIIVTRGQKNTHDAGGLFLEQRAKEIQRVLKHTMDFTSSASGTEYEDRPPRNILTLSTLMVFCMGFVATQDAVRLVFHMKYAIVICQDLFNTYSEDEGGHMHFRDLDMFSGMSTAIASILYTLGRLVKRKIAGLHEADMSHPESATAFESDVDGLEARLRRHITLLTKHRDQHPASAASPCNTYVIGCLDFVNEALLWSAWTIFLTDLKNRWPTSDPDTHGSVEHILDACAEVPEQSLTAQFLLFPLMIGGIRATKRVYREFVLNRLGKLDNIGLTDTKILCEELRNWWTAERSVDAPTALSKFIF</sequence>
<organism evidence="4 5">
    <name type="scientific">Neonectria ditissima</name>
    <dbReference type="NCBI Taxonomy" id="78410"/>
    <lineage>
        <taxon>Eukaryota</taxon>
        <taxon>Fungi</taxon>
        <taxon>Dikarya</taxon>
        <taxon>Ascomycota</taxon>
        <taxon>Pezizomycotina</taxon>
        <taxon>Sordariomycetes</taxon>
        <taxon>Hypocreomycetidae</taxon>
        <taxon>Hypocreales</taxon>
        <taxon>Nectriaceae</taxon>
        <taxon>Neonectria</taxon>
    </lineage>
</organism>
<comment type="subcellular location">
    <subcellularLocation>
        <location evidence="1">Nucleus</location>
    </subcellularLocation>
</comment>
<feature type="compositionally biased region" description="Basic residues" evidence="3">
    <location>
        <begin position="1"/>
        <end position="12"/>
    </location>
</feature>
<gene>
    <name evidence="4" type="ORF">AK830_g1332</name>
</gene>
<reference evidence="4 5" key="1">
    <citation type="submission" date="2015-09" db="EMBL/GenBank/DDBJ databases">
        <title>Draft genome of a European isolate of the apple canker pathogen Neonectria ditissima.</title>
        <authorList>
            <person name="Gomez-Cortecero A."/>
            <person name="Harrison R.J."/>
            <person name="Armitage A.D."/>
        </authorList>
    </citation>
    <scope>NUCLEOTIDE SEQUENCE [LARGE SCALE GENOMIC DNA]</scope>
    <source>
        <strain evidence="4 5">R09/05</strain>
    </source>
</reference>
<name>A0A0P7BX27_9HYPO</name>
<protein>
    <submittedName>
        <fullName evidence="4">Uncharacterized protein</fullName>
    </submittedName>
</protein>
<dbReference type="OrthoDB" id="4314040at2759"/>
<dbReference type="PANTHER" id="PTHR37534">
    <property type="entry name" value="TRANSCRIPTIONAL ACTIVATOR PROTEIN UGA3"/>
    <property type="match status" value="1"/>
</dbReference>
<accession>A0A0P7BX27</accession>
<keyword evidence="5" id="KW-1185">Reference proteome</keyword>
<dbReference type="Proteomes" id="UP000050424">
    <property type="component" value="Unassembled WGS sequence"/>
</dbReference>
<feature type="region of interest" description="Disordered" evidence="3">
    <location>
        <begin position="1"/>
        <end position="64"/>
    </location>
</feature>
<dbReference type="InterPro" id="IPR021858">
    <property type="entry name" value="Fun_TF"/>
</dbReference>
<dbReference type="PANTHER" id="PTHR37534:SF46">
    <property type="entry name" value="ZN(II)2CYS6 TRANSCRIPTION FACTOR (EUROFUNG)"/>
    <property type="match status" value="1"/>
</dbReference>
<dbReference type="Pfam" id="PF11951">
    <property type="entry name" value="Fungal_trans_2"/>
    <property type="match status" value="1"/>
</dbReference>
<evidence type="ECO:0000256" key="1">
    <source>
        <dbReference type="ARBA" id="ARBA00004123"/>
    </source>
</evidence>
<evidence type="ECO:0000313" key="5">
    <source>
        <dbReference type="Proteomes" id="UP000050424"/>
    </source>
</evidence>
<keyword evidence="2" id="KW-0539">Nucleus</keyword>
<evidence type="ECO:0000256" key="2">
    <source>
        <dbReference type="ARBA" id="ARBA00023242"/>
    </source>
</evidence>
<dbReference type="EMBL" id="LKCW01000010">
    <property type="protein sequence ID" value="KPM45154.1"/>
    <property type="molecule type" value="Genomic_DNA"/>
</dbReference>
<feature type="compositionally biased region" description="Polar residues" evidence="3">
    <location>
        <begin position="44"/>
        <end position="57"/>
    </location>
</feature>
<dbReference type="AlphaFoldDB" id="A0A0P7BX27"/>
<comment type="caution">
    <text evidence="4">The sequence shown here is derived from an EMBL/GenBank/DDBJ whole genome shotgun (WGS) entry which is preliminary data.</text>
</comment>
<dbReference type="GO" id="GO:0005634">
    <property type="term" value="C:nucleus"/>
    <property type="evidence" value="ECO:0007669"/>
    <property type="project" value="UniProtKB-SubCell"/>
</dbReference>
<evidence type="ECO:0000256" key="3">
    <source>
        <dbReference type="SAM" id="MobiDB-lite"/>
    </source>
</evidence>
<proteinExistence type="predicted"/>